<keyword evidence="1" id="KW-0812">Transmembrane</keyword>
<dbReference type="InterPro" id="IPR038050">
    <property type="entry name" value="Neuro_actylchol_rec"/>
</dbReference>
<dbReference type="InterPro" id="IPR036719">
    <property type="entry name" value="Neuro-gated_channel_TM_sf"/>
</dbReference>
<keyword evidence="1" id="KW-1133">Transmembrane helix</keyword>
<sequence length="204" mass="23165">MKITNVAHVYPDSKQHEKSYVTDDDHNEEIIGQEKVVSSLSLSRDHKDKHSSQPFIHVTTNIDHVKDAPSLSVPEHPESLFVPSIHVCDSRASDVGSATNNTFQPTTSHSGLSPIVAKSAIKLLRSIANMEQSQSQHSRNEFMALIRDTYRELCNQRENEEFEAILENEWKRIAKVVDRFFFLITTLLILISTLAIFLILTIQQ</sequence>
<reference evidence="2 3" key="1">
    <citation type="submission" date="2022-12" db="EMBL/GenBank/DDBJ databases">
        <title>Chromosome-level genome of Tegillarca granosa.</title>
        <authorList>
            <person name="Kim J."/>
        </authorList>
    </citation>
    <scope>NUCLEOTIDE SEQUENCE [LARGE SCALE GENOMIC DNA]</scope>
    <source>
        <strain evidence="2">Teg-2019</strain>
        <tissue evidence="2">Adductor muscle</tissue>
    </source>
</reference>
<dbReference type="SUPFAM" id="SSF90112">
    <property type="entry name" value="Neurotransmitter-gated ion-channel transmembrane pore"/>
    <property type="match status" value="1"/>
</dbReference>
<dbReference type="Proteomes" id="UP001217089">
    <property type="component" value="Unassembled WGS sequence"/>
</dbReference>
<gene>
    <name evidence="2" type="ORF">KUTeg_024359</name>
</gene>
<protein>
    <submittedName>
        <fullName evidence="2">Uncharacterized protein</fullName>
    </submittedName>
</protein>
<keyword evidence="1" id="KW-0472">Membrane</keyword>
<proteinExistence type="predicted"/>
<evidence type="ECO:0000313" key="3">
    <source>
        <dbReference type="Proteomes" id="UP001217089"/>
    </source>
</evidence>
<organism evidence="2 3">
    <name type="scientific">Tegillarca granosa</name>
    <name type="common">Malaysian cockle</name>
    <name type="synonym">Anadara granosa</name>
    <dbReference type="NCBI Taxonomy" id="220873"/>
    <lineage>
        <taxon>Eukaryota</taxon>
        <taxon>Metazoa</taxon>
        <taxon>Spiralia</taxon>
        <taxon>Lophotrochozoa</taxon>
        <taxon>Mollusca</taxon>
        <taxon>Bivalvia</taxon>
        <taxon>Autobranchia</taxon>
        <taxon>Pteriomorphia</taxon>
        <taxon>Arcoida</taxon>
        <taxon>Arcoidea</taxon>
        <taxon>Arcidae</taxon>
        <taxon>Tegillarca</taxon>
    </lineage>
</organism>
<comment type="caution">
    <text evidence="2">The sequence shown here is derived from an EMBL/GenBank/DDBJ whole genome shotgun (WGS) entry which is preliminary data.</text>
</comment>
<dbReference type="Gene3D" id="1.20.58.390">
    <property type="entry name" value="Neurotransmitter-gated ion-channel transmembrane domain"/>
    <property type="match status" value="1"/>
</dbReference>
<dbReference type="EMBL" id="JARBDR010000923">
    <property type="protein sequence ID" value="KAJ8297828.1"/>
    <property type="molecule type" value="Genomic_DNA"/>
</dbReference>
<evidence type="ECO:0000256" key="1">
    <source>
        <dbReference type="SAM" id="Phobius"/>
    </source>
</evidence>
<name>A0ABQ9DX54_TEGGR</name>
<feature type="transmembrane region" description="Helical" evidence="1">
    <location>
        <begin position="180"/>
        <end position="202"/>
    </location>
</feature>
<evidence type="ECO:0000313" key="2">
    <source>
        <dbReference type="EMBL" id="KAJ8297828.1"/>
    </source>
</evidence>
<accession>A0ABQ9DX54</accession>
<keyword evidence="3" id="KW-1185">Reference proteome</keyword>